<organism evidence="2 3">
    <name type="scientific">Caballeronia sordidicola</name>
    <name type="common">Burkholderia sordidicola</name>
    <dbReference type="NCBI Taxonomy" id="196367"/>
    <lineage>
        <taxon>Bacteria</taxon>
        <taxon>Pseudomonadati</taxon>
        <taxon>Pseudomonadota</taxon>
        <taxon>Betaproteobacteria</taxon>
        <taxon>Burkholderiales</taxon>
        <taxon>Burkholderiaceae</taxon>
        <taxon>Caballeronia</taxon>
    </lineage>
</organism>
<feature type="region of interest" description="Disordered" evidence="1">
    <location>
        <begin position="66"/>
        <end position="97"/>
    </location>
</feature>
<evidence type="ECO:0000313" key="2">
    <source>
        <dbReference type="EMBL" id="OXC80001.1"/>
    </source>
</evidence>
<reference evidence="3" key="1">
    <citation type="submission" date="2017-01" db="EMBL/GenBank/DDBJ databases">
        <title>Genome Analysis of Deinococcus marmoris KOPRI26562.</title>
        <authorList>
            <person name="Kim J.H."/>
            <person name="Oh H.-M."/>
        </authorList>
    </citation>
    <scope>NUCLEOTIDE SEQUENCE [LARGE SCALE GENOMIC DNA]</scope>
    <source>
        <strain evidence="3">PAMC 26633</strain>
    </source>
</reference>
<gene>
    <name evidence="2" type="ORF">BSU04_04215</name>
</gene>
<name>A0A226X984_CABSO</name>
<dbReference type="AlphaFoldDB" id="A0A226X984"/>
<feature type="compositionally biased region" description="Polar residues" evidence="1">
    <location>
        <begin position="88"/>
        <end position="97"/>
    </location>
</feature>
<accession>A0A226X984</accession>
<proteinExistence type="predicted"/>
<protein>
    <submittedName>
        <fullName evidence="2">Uncharacterized protein</fullName>
    </submittedName>
</protein>
<evidence type="ECO:0000256" key="1">
    <source>
        <dbReference type="SAM" id="MobiDB-lite"/>
    </source>
</evidence>
<dbReference type="Proteomes" id="UP000214720">
    <property type="component" value="Unassembled WGS sequence"/>
</dbReference>
<evidence type="ECO:0000313" key="3">
    <source>
        <dbReference type="Proteomes" id="UP000214720"/>
    </source>
</evidence>
<dbReference type="EMBL" id="MTHB01000027">
    <property type="protein sequence ID" value="OXC80001.1"/>
    <property type="molecule type" value="Genomic_DNA"/>
</dbReference>
<sequence length="97" mass="10411">MVFPSDRIMRLKITGLINASEPQMNRILFAPGVACLLFVSSANAQFSQDTPNSAIAQNFQYINHPPAAPVQASAPAATGRGHGHRHQQASTDADQIQ</sequence>
<comment type="caution">
    <text evidence="2">The sequence shown here is derived from an EMBL/GenBank/DDBJ whole genome shotgun (WGS) entry which is preliminary data.</text>
</comment>